<evidence type="ECO:0000256" key="3">
    <source>
        <dbReference type="ARBA" id="ARBA00023163"/>
    </source>
</evidence>
<dbReference type="InterPro" id="IPR050204">
    <property type="entry name" value="AraC_XylS_family_regulators"/>
</dbReference>
<dbReference type="Proteomes" id="UP001595692">
    <property type="component" value="Unassembled WGS sequence"/>
</dbReference>
<keyword evidence="2" id="KW-0238">DNA-binding</keyword>
<keyword evidence="6" id="KW-1185">Reference proteome</keyword>
<accession>A0ABV8CIJ2</accession>
<evidence type="ECO:0000313" key="5">
    <source>
        <dbReference type="EMBL" id="MFC3912012.1"/>
    </source>
</evidence>
<dbReference type="SUPFAM" id="SSF51215">
    <property type="entry name" value="Regulatory protein AraC"/>
    <property type="match status" value="1"/>
</dbReference>
<keyword evidence="1" id="KW-0805">Transcription regulation</keyword>
<protein>
    <submittedName>
        <fullName evidence="5">Helix-turn-helix domain-containing protein</fullName>
    </submittedName>
</protein>
<dbReference type="InterPro" id="IPR037923">
    <property type="entry name" value="HTH-like"/>
</dbReference>
<dbReference type="SUPFAM" id="SSF46689">
    <property type="entry name" value="Homeodomain-like"/>
    <property type="match status" value="2"/>
</dbReference>
<evidence type="ECO:0000259" key="4">
    <source>
        <dbReference type="PROSITE" id="PS01124"/>
    </source>
</evidence>
<organism evidence="5 6">
    <name type="scientific">Pseudaeromonas sharmana</name>
    <dbReference type="NCBI Taxonomy" id="328412"/>
    <lineage>
        <taxon>Bacteria</taxon>
        <taxon>Pseudomonadati</taxon>
        <taxon>Pseudomonadota</taxon>
        <taxon>Gammaproteobacteria</taxon>
        <taxon>Aeromonadales</taxon>
        <taxon>Aeromonadaceae</taxon>
        <taxon>Pseudaeromonas</taxon>
    </lineage>
</organism>
<feature type="domain" description="HTH araC/xylS-type" evidence="4">
    <location>
        <begin position="190"/>
        <end position="289"/>
    </location>
</feature>
<dbReference type="InterPro" id="IPR018060">
    <property type="entry name" value="HTH_AraC"/>
</dbReference>
<dbReference type="RefSeq" id="WP_377149936.1">
    <property type="nucleotide sequence ID" value="NZ_JBHSAF010000001.1"/>
</dbReference>
<comment type="caution">
    <text evidence="5">The sequence shown here is derived from an EMBL/GenBank/DDBJ whole genome shotgun (WGS) entry which is preliminary data.</text>
</comment>
<dbReference type="SMART" id="SM00342">
    <property type="entry name" value="HTH_ARAC"/>
    <property type="match status" value="1"/>
</dbReference>
<dbReference type="Gene3D" id="1.10.10.60">
    <property type="entry name" value="Homeodomain-like"/>
    <property type="match status" value="1"/>
</dbReference>
<dbReference type="InterPro" id="IPR009057">
    <property type="entry name" value="Homeodomain-like_sf"/>
</dbReference>
<reference evidence="6" key="1">
    <citation type="journal article" date="2019" name="Int. J. Syst. Evol. Microbiol.">
        <title>The Global Catalogue of Microorganisms (GCM) 10K type strain sequencing project: providing services to taxonomists for standard genome sequencing and annotation.</title>
        <authorList>
            <consortium name="The Broad Institute Genomics Platform"/>
            <consortium name="The Broad Institute Genome Sequencing Center for Infectious Disease"/>
            <person name="Wu L."/>
            <person name="Ma J."/>
        </authorList>
    </citation>
    <scope>NUCLEOTIDE SEQUENCE [LARGE SCALE GENOMIC DNA]</scope>
    <source>
        <strain evidence="6">CCUG 54939</strain>
    </source>
</reference>
<dbReference type="Pfam" id="PF12833">
    <property type="entry name" value="HTH_18"/>
    <property type="match status" value="1"/>
</dbReference>
<name>A0ABV8CIJ2_9GAMM</name>
<dbReference type="PROSITE" id="PS01124">
    <property type="entry name" value="HTH_ARAC_FAMILY_2"/>
    <property type="match status" value="1"/>
</dbReference>
<keyword evidence="3" id="KW-0804">Transcription</keyword>
<evidence type="ECO:0000256" key="1">
    <source>
        <dbReference type="ARBA" id="ARBA00023015"/>
    </source>
</evidence>
<dbReference type="PANTHER" id="PTHR46796">
    <property type="entry name" value="HTH-TYPE TRANSCRIPTIONAL ACTIVATOR RHAS-RELATED"/>
    <property type="match status" value="1"/>
</dbReference>
<dbReference type="PANTHER" id="PTHR46796:SF6">
    <property type="entry name" value="ARAC SUBFAMILY"/>
    <property type="match status" value="1"/>
</dbReference>
<dbReference type="EMBL" id="JBHSAF010000001">
    <property type="protein sequence ID" value="MFC3912012.1"/>
    <property type="molecule type" value="Genomic_DNA"/>
</dbReference>
<gene>
    <name evidence="5" type="ORF">ACFOSS_00835</name>
</gene>
<proteinExistence type="predicted"/>
<evidence type="ECO:0000256" key="2">
    <source>
        <dbReference type="ARBA" id="ARBA00023125"/>
    </source>
</evidence>
<sequence length="303" mass="34725">MSLTIASPRIMQELTATRADLERHAVISAGVHVACWQRHTLQDTAYQQPGHHTLSCYLHGGEQIRRRDQPSLRGGPGKLCLLPAEHESYWQVGGYIHFLHLYFTPQYLAHQIVELFDCEPRSIVLADRTYIDDHALAHACRQLNQLDWQQDLGRLAAQTLTQEMTAYLLQTQARRGLQPFKGGLSPYQQRVLHEWLDHHLGETLTLADMASTVALSEFHFARMFKLSFGMPPHAWLLQQRLLKARAWLSRDPAADLLQVAQHCGFTSVSLMSRHFRRWLGLAPGQFRQLSGHLATAEKQVFWR</sequence>
<evidence type="ECO:0000313" key="6">
    <source>
        <dbReference type="Proteomes" id="UP001595692"/>
    </source>
</evidence>